<gene>
    <name evidence="4" type="ORF">FM121_02535</name>
</gene>
<feature type="chain" id="PRO_5010879578" evidence="2">
    <location>
        <begin position="27"/>
        <end position="191"/>
    </location>
</feature>
<evidence type="ECO:0000256" key="2">
    <source>
        <dbReference type="SAM" id="SignalP"/>
    </source>
</evidence>
<evidence type="ECO:0000313" key="5">
    <source>
        <dbReference type="Proteomes" id="UP000195918"/>
    </source>
</evidence>
<evidence type="ECO:0000256" key="1">
    <source>
        <dbReference type="SAM" id="MobiDB-lite"/>
    </source>
</evidence>
<name>A0A1X6WKU1_9ENTE</name>
<dbReference type="PROSITE" id="PS51782">
    <property type="entry name" value="LYSM"/>
    <property type="match status" value="1"/>
</dbReference>
<feature type="signal peptide" evidence="2">
    <location>
        <begin position="1"/>
        <end position="26"/>
    </location>
</feature>
<proteinExistence type="predicted"/>
<dbReference type="SMART" id="SM00257">
    <property type="entry name" value="LysM"/>
    <property type="match status" value="1"/>
</dbReference>
<dbReference type="InterPro" id="IPR036779">
    <property type="entry name" value="LysM_dom_sf"/>
</dbReference>
<feature type="region of interest" description="Disordered" evidence="1">
    <location>
        <begin position="94"/>
        <end position="121"/>
    </location>
</feature>
<keyword evidence="5" id="KW-1185">Reference proteome</keyword>
<dbReference type="CDD" id="cd00118">
    <property type="entry name" value="LysM"/>
    <property type="match status" value="1"/>
</dbReference>
<dbReference type="Gene3D" id="3.10.350.10">
    <property type="entry name" value="LysM domain"/>
    <property type="match status" value="1"/>
</dbReference>
<protein>
    <submittedName>
        <fullName evidence="4">Aggregation promoting factor</fullName>
    </submittedName>
</protein>
<dbReference type="InterPro" id="IPR018392">
    <property type="entry name" value="LysM"/>
</dbReference>
<dbReference type="AlphaFoldDB" id="A0A1X6WKU1"/>
<evidence type="ECO:0000313" key="4">
    <source>
        <dbReference type="EMBL" id="SLM84944.1"/>
    </source>
</evidence>
<accession>A0A1X6WKU1</accession>
<sequence>MKSLKTFLFGTTAALGLGFFGTSALADTLYTVKSGDTLSSISNNFAGNNSLVQQIAKENKIDDANLIHIGQQLTIRTNGEAAPVQETQPVVETTPVQEAPQQEVSQPEVTQAPSSYSGDSSSAKEWIAQKESGGSYTATNGHHIGRYQLDPSYLNGDYSAENQERVADNYVSERYGSWEAAQSFWVSNGWY</sequence>
<evidence type="ECO:0000259" key="3">
    <source>
        <dbReference type="PROSITE" id="PS51782"/>
    </source>
</evidence>
<dbReference type="Proteomes" id="UP000195918">
    <property type="component" value="Unassembled WGS sequence"/>
</dbReference>
<dbReference type="RefSeq" id="WP_086950591.1">
    <property type="nucleotide sequence ID" value="NZ_FWFD01000005.1"/>
</dbReference>
<feature type="domain" description="LysM" evidence="3">
    <location>
        <begin position="28"/>
        <end position="75"/>
    </location>
</feature>
<feature type="compositionally biased region" description="Polar residues" evidence="1">
    <location>
        <begin position="94"/>
        <end position="113"/>
    </location>
</feature>
<organism evidence="4 5">
    <name type="scientific">Vagococcus fluvialis bH819</name>
    <dbReference type="NCBI Taxonomy" id="1255619"/>
    <lineage>
        <taxon>Bacteria</taxon>
        <taxon>Bacillati</taxon>
        <taxon>Bacillota</taxon>
        <taxon>Bacilli</taxon>
        <taxon>Lactobacillales</taxon>
        <taxon>Enterococcaceae</taxon>
        <taxon>Vagococcus</taxon>
    </lineage>
</organism>
<dbReference type="Pfam" id="PF01476">
    <property type="entry name" value="LysM"/>
    <property type="match status" value="1"/>
</dbReference>
<reference evidence="5" key="1">
    <citation type="submission" date="2017-02" db="EMBL/GenBank/DDBJ databases">
        <authorList>
            <person name="Dridi B."/>
        </authorList>
    </citation>
    <scope>NUCLEOTIDE SEQUENCE [LARGE SCALE GENOMIC DNA]</scope>
    <source>
        <strain evidence="5">bH819</strain>
    </source>
</reference>
<dbReference type="SUPFAM" id="SSF54106">
    <property type="entry name" value="LysM domain"/>
    <property type="match status" value="1"/>
</dbReference>
<dbReference type="OrthoDB" id="117366at2"/>
<keyword evidence="2" id="KW-0732">Signal</keyword>
<dbReference type="EMBL" id="FWFD01000005">
    <property type="protein sequence ID" value="SLM84944.1"/>
    <property type="molecule type" value="Genomic_DNA"/>
</dbReference>